<organism evidence="1 2">
    <name type="scientific">Cryobacterium breve</name>
    <dbReference type="NCBI Taxonomy" id="1259258"/>
    <lineage>
        <taxon>Bacteria</taxon>
        <taxon>Bacillati</taxon>
        <taxon>Actinomycetota</taxon>
        <taxon>Actinomycetes</taxon>
        <taxon>Micrococcales</taxon>
        <taxon>Microbacteriaceae</taxon>
        <taxon>Cryobacterium</taxon>
    </lineage>
</organism>
<accession>A0ABY2J4L3</accession>
<dbReference type="RefSeq" id="WP_134363066.1">
    <property type="nucleotide sequence ID" value="NZ_SOGJ01000019.1"/>
</dbReference>
<keyword evidence="2" id="KW-1185">Reference proteome</keyword>
<evidence type="ECO:0000313" key="2">
    <source>
        <dbReference type="Proteomes" id="UP000298355"/>
    </source>
</evidence>
<gene>
    <name evidence="1" type="ORF">E3O65_07180</name>
</gene>
<reference evidence="1 2" key="1">
    <citation type="submission" date="2019-03" db="EMBL/GenBank/DDBJ databases">
        <title>Genomics of glacier-inhabiting Cryobacterium strains.</title>
        <authorList>
            <person name="Liu Q."/>
            <person name="Xin Y.-H."/>
        </authorList>
    </citation>
    <scope>NUCLEOTIDE SEQUENCE [LARGE SCALE GENOMIC DNA]</scope>
    <source>
        <strain evidence="1 2">TMT4-23</strain>
    </source>
</reference>
<sequence>MAALVGFVYPGKGHREVIDAVARMGAVLDVAALGAASAGHEADLIALASHAESLGITFTATGYISDDELFRLCRLAAVPIAAHQHLSASGSILAWLAAGRRPLVADSRYAREMQALRPGSMTLYAANAMEAAIVAALSDPRSTILPTDIDTAPHLPHVVTSYREWWNGLAW</sequence>
<evidence type="ECO:0000313" key="1">
    <source>
        <dbReference type="EMBL" id="TFC98653.1"/>
    </source>
</evidence>
<proteinExistence type="predicted"/>
<protein>
    <submittedName>
        <fullName evidence="1">Glycosyltransferase family 1 protein</fullName>
    </submittedName>
</protein>
<dbReference type="SUPFAM" id="SSF53756">
    <property type="entry name" value="UDP-Glycosyltransferase/glycogen phosphorylase"/>
    <property type="match status" value="1"/>
</dbReference>
<dbReference type="EMBL" id="SOGJ01000019">
    <property type="protein sequence ID" value="TFC98653.1"/>
    <property type="molecule type" value="Genomic_DNA"/>
</dbReference>
<comment type="caution">
    <text evidence="1">The sequence shown here is derived from an EMBL/GenBank/DDBJ whole genome shotgun (WGS) entry which is preliminary data.</text>
</comment>
<name>A0ABY2J4L3_9MICO</name>
<dbReference type="Proteomes" id="UP000298355">
    <property type="component" value="Unassembled WGS sequence"/>
</dbReference>
<dbReference type="Gene3D" id="3.40.50.2000">
    <property type="entry name" value="Glycogen Phosphorylase B"/>
    <property type="match status" value="1"/>
</dbReference>